<accession>A0A1P8F6E5</accession>
<gene>
    <name evidence="1" type="ORF">Dform_00655</name>
</gene>
<sequence length="64" mass="7235">MGQFKQITAAELSKLQSLEKEFGGKRIIAYENAPKFAKISPKELDEVRSTEKEMDATLVVYAEK</sequence>
<dbReference type="EMBL" id="CP018258">
    <property type="protein sequence ID" value="APV44010.1"/>
    <property type="molecule type" value="Genomic_DNA"/>
</dbReference>
<organism evidence="1 2">
    <name type="scientific">Dehalogenimonas formicexedens</name>
    <dbReference type="NCBI Taxonomy" id="1839801"/>
    <lineage>
        <taxon>Bacteria</taxon>
        <taxon>Bacillati</taxon>
        <taxon>Chloroflexota</taxon>
        <taxon>Dehalococcoidia</taxon>
        <taxon>Dehalococcoidales</taxon>
        <taxon>Dehalococcoidaceae</taxon>
        <taxon>Dehalogenimonas</taxon>
    </lineage>
</organism>
<dbReference type="AlphaFoldDB" id="A0A1P8F6E5"/>
<evidence type="ECO:0000313" key="2">
    <source>
        <dbReference type="Proteomes" id="UP000185934"/>
    </source>
</evidence>
<name>A0A1P8F6E5_9CHLR</name>
<reference evidence="2" key="1">
    <citation type="submission" date="2016-11" db="EMBL/GenBank/DDBJ databases">
        <title>Dehalogenimonas formicexedens sp. nov., a chlorinated alkane respiring bacterium isolated from contaminated groundwater.</title>
        <authorList>
            <person name="Key T.A."/>
            <person name="Bowman K.S."/>
            <person name="Lee I."/>
            <person name="Chun J."/>
            <person name="Albuquerque L."/>
            <person name="da Costa M.S."/>
            <person name="Rainey F.A."/>
            <person name="Moe W.M."/>
        </authorList>
    </citation>
    <scope>NUCLEOTIDE SEQUENCE [LARGE SCALE GENOMIC DNA]</scope>
    <source>
        <strain evidence="2">NSZ-14</strain>
    </source>
</reference>
<keyword evidence="2" id="KW-1185">Reference proteome</keyword>
<dbReference type="KEGG" id="dfo:Dform_00655"/>
<proteinExistence type="predicted"/>
<dbReference type="OrthoDB" id="9856409at2"/>
<dbReference type="RefSeq" id="WP_076003746.1">
    <property type="nucleotide sequence ID" value="NZ_CP018258.1"/>
</dbReference>
<dbReference type="Proteomes" id="UP000185934">
    <property type="component" value="Chromosome"/>
</dbReference>
<dbReference type="STRING" id="1839801.Dform_00655"/>
<protein>
    <submittedName>
        <fullName evidence="1">Uncharacterized protein</fullName>
    </submittedName>
</protein>
<evidence type="ECO:0000313" key="1">
    <source>
        <dbReference type="EMBL" id="APV44010.1"/>
    </source>
</evidence>